<dbReference type="EMBL" id="CADEPM010000001">
    <property type="protein sequence ID" value="CAB3397669.1"/>
    <property type="molecule type" value="Genomic_DNA"/>
</dbReference>
<evidence type="ECO:0000256" key="2">
    <source>
        <dbReference type="SAM" id="Phobius"/>
    </source>
</evidence>
<evidence type="ECO:0000256" key="1">
    <source>
        <dbReference type="SAM" id="MobiDB-lite"/>
    </source>
</evidence>
<keyword evidence="2" id="KW-0812">Transmembrane</keyword>
<dbReference type="OrthoDB" id="5866024at2759"/>
<keyword evidence="6" id="KW-1185">Reference proteome</keyword>
<evidence type="ECO:0000313" key="5">
    <source>
        <dbReference type="EMBL" id="CAB3397669.1"/>
    </source>
</evidence>
<proteinExistence type="predicted"/>
<feature type="region of interest" description="Disordered" evidence="1">
    <location>
        <begin position="497"/>
        <end position="540"/>
    </location>
</feature>
<accession>A0A8S1E250</accession>
<name>A0A8S1E250_9PELO</name>
<protein>
    <recommendedName>
        <fullName evidence="4">Fibronectin type-III domain-containing protein</fullName>
    </recommendedName>
</protein>
<keyword evidence="2" id="KW-0472">Membrane</keyword>
<evidence type="ECO:0000256" key="3">
    <source>
        <dbReference type="SAM" id="SignalP"/>
    </source>
</evidence>
<dbReference type="AlphaFoldDB" id="A0A8S1E250"/>
<reference evidence="5 6" key="1">
    <citation type="submission" date="2020-04" db="EMBL/GenBank/DDBJ databases">
        <authorList>
            <person name="Laetsch R D."/>
            <person name="Stevens L."/>
            <person name="Kumar S."/>
            <person name="Blaxter L. M."/>
        </authorList>
    </citation>
    <scope>NUCLEOTIDE SEQUENCE [LARGE SCALE GENOMIC DNA]</scope>
</reference>
<organism evidence="5 6">
    <name type="scientific">Caenorhabditis bovis</name>
    <dbReference type="NCBI Taxonomy" id="2654633"/>
    <lineage>
        <taxon>Eukaryota</taxon>
        <taxon>Metazoa</taxon>
        <taxon>Ecdysozoa</taxon>
        <taxon>Nematoda</taxon>
        <taxon>Chromadorea</taxon>
        <taxon>Rhabditida</taxon>
        <taxon>Rhabditina</taxon>
        <taxon>Rhabditomorpha</taxon>
        <taxon>Rhabditoidea</taxon>
        <taxon>Rhabditidae</taxon>
        <taxon>Peloderinae</taxon>
        <taxon>Caenorhabditis</taxon>
    </lineage>
</organism>
<comment type="caution">
    <text evidence="5">The sequence shown here is derived from an EMBL/GenBank/DDBJ whole genome shotgun (WGS) entry which is preliminary data.</text>
</comment>
<keyword evidence="2" id="KW-1133">Transmembrane helix</keyword>
<evidence type="ECO:0000259" key="4">
    <source>
        <dbReference type="Pfam" id="PF24221"/>
    </source>
</evidence>
<feature type="signal peptide" evidence="3">
    <location>
        <begin position="1"/>
        <end position="24"/>
    </location>
</feature>
<feature type="region of interest" description="Disordered" evidence="1">
    <location>
        <begin position="562"/>
        <end position="590"/>
    </location>
</feature>
<feature type="transmembrane region" description="Helical" evidence="2">
    <location>
        <begin position="866"/>
        <end position="894"/>
    </location>
</feature>
<sequence length="941" mass="107108">MRTGSTQYVFVSILLLVFILSVKCAPNSKSRCALECYAQCMRSGTIFVQANAGICNCPVVKEPQKCSNFEEQFQKALIVQNLPITRTKYLDAHTIHISISPHPSAFAYIFEYSTISTHPDKWIFAGAYTEPEAQFSVLDPCRDYHFRVLVVLRSSDPSQLFAIIRPQAIPVQLPPFVLKQEQIKVELPRMVNATANHIKMFVKWTVPFGYSDGDIYGYESPSLYPIQCSTPEEELPQPRIEIVKGGGRLAVLLPSSVLNSRCRMWVEVRMLPRCVRLEPFNIQKNIEIDCSKNTDLEVCSKDANPVCLENVRIGGELGKAKISWEKPQKPPLYYHVRYGPAQTKGTAPFVSWQLAAKREVRVDGSLSSFSLDIPEDEDFGVQVCAIMSKNRKRPKFGVVEVLPFQCVSCKPAGEQSEAIGRCGECSKILGSTVIEKDWKIKTPPLRNQPKEQDIEQNPTVYRMETDLSVAPKRISAKSDTRLTPELPLEIEKAEKINLDQNSTKTTTTTMSTETETAPQIATSSTNESSTENTFSEKLSTDINEAADAQDTTTMKESMNIKTIVEEETDEREQENQEKDEKEEEEHEVDKEGILDLERNEKERIQKELAEKTIDESIENIEKVLEGTTNSTDQFEQLEKRLEEAAQKLQETITTLAANSSDVRHHEPTKKCLTSEGIVCEFGCLDRKTCICPPVTHARLRNKVCISRDAMPHTNCLPKKEINATWDAETGNVMVRRSDAIYHIENSESVDKLFVEFGKVRLAEELNNLSRIEFADETRQKVVVMIQSILKSSVFSTEPFIFHVNQTIDMNAIYGMRLCVFNSSQIRHPHTHNWDDESRFEKDIAEVVQLSPVYFTNQLLANQPDNYWNTLVTVAKVAILILLAIAMFVLLYLNCTKIKTLYDRKRTHYFRPFYIDPAVHMPTRLKREPSRGYYDVRSRVIM</sequence>
<feature type="chain" id="PRO_5035869241" description="Fibronectin type-III domain-containing protein" evidence="3">
    <location>
        <begin position="25"/>
        <end position="941"/>
    </location>
</feature>
<dbReference type="InterPro" id="IPR057131">
    <property type="entry name" value="Fn3_nem"/>
</dbReference>
<feature type="domain" description="Fibronectin type-III" evidence="4">
    <location>
        <begin position="303"/>
        <end position="428"/>
    </location>
</feature>
<keyword evidence="3" id="KW-0732">Signal</keyword>
<dbReference type="Proteomes" id="UP000494206">
    <property type="component" value="Unassembled WGS sequence"/>
</dbReference>
<gene>
    <name evidence="5" type="ORF">CBOVIS_LOCUS1046</name>
</gene>
<evidence type="ECO:0000313" key="6">
    <source>
        <dbReference type="Proteomes" id="UP000494206"/>
    </source>
</evidence>
<dbReference type="Pfam" id="PF24221">
    <property type="entry name" value="Fn3_nematode"/>
    <property type="match status" value="1"/>
</dbReference>
<feature type="compositionally biased region" description="Low complexity" evidence="1">
    <location>
        <begin position="502"/>
        <end position="533"/>
    </location>
</feature>